<dbReference type="InterPro" id="IPR027417">
    <property type="entry name" value="P-loop_NTPase"/>
</dbReference>
<reference evidence="8 9" key="1">
    <citation type="submission" date="2023-07" db="EMBL/GenBank/DDBJ databases">
        <authorList>
            <person name="Girao M."/>
            <person name="Carvalho M.F."/>
        </authorList>
    </citation>
    <scope>NUCLEOTIDE SEQUENCE [LARGE SCALE GENOMIC DNA]</scope>
    <source>
        <strain evidence="8 9">YIM65754</strain>
    </source>
</reference>
<dbReference type="PROSITE" id="PS50929">
    <property type="entry name" value="ABC_TM1F"/>
    <property type="match status" value="1"/>
</dbReference>
<evidence type="ECO:0000313" key="9">
    <source>
        <dbReference type="Proteomes" id="UP001336020"/>
    </source>
</evidence>
<feature type="transmembrane region" description="Helical" evidence="5">
    <location>
        <begin position="271"/>
        <end position="289"/>
    </location>
</feature>
<feature type="transmembrane region" description="Helical" evidence="5">
    <location>
        <begin position="41"/>
        <end position="67"/>
    </location>
</feature>
<proteinExistence type="predicted"/>
<evidence type="ECO:0000313" key="8">
    <source>
        <dbReference type="EMBL" id="MEE2059050.1"/>
    </source>
</evidence>
<evidence type="ECO:0000256" key="4">
    <source>
        <dbReference type="ARBA" id="ARBA00023136"/>
    </source>
</evidence>
<protein>
    <submittedName>
        <fullName evidence="8">ABC transporter ATP-binding protein</fullName>
    </submittedName>
</protein>
<evidence type="ECO:0000256" key="5">
    <source>
        <dbReference type="SAM" id="Phobius"/>
    </source>
</evidence>
<dbReference type="PANTHER" id="PTHR43394:SF1">
    <property type="entry name" value="ATP-BINDING CASSETTE SUB-FAMILY B MEMBER 10, MITOCHONDRIAL"/>
    <property type="match status" value="1"/>
</dbReference>
<dbReference type="Pfam" id="PF00664">
    <property type="entry name" value="ABC_membrane"/>
    <property type="match status" value="1"/>
</dbReference>
<dbReference type="RefSeq" id="WP_330134298.1">
    <property type="nucleotide sequence ID" value="NZ_JAUTXY010000007.1"/>
</dbReference>
<name>A0ABU7LC03_9NOCA</name>
<evidence type="ECO:0000259" key="7">
    <source>
        <dbReference type="PROSITE" id="PS50929"/>
    </source>
</evidence>
<feature type="domain" description="ABC transporter" evidence="6">
    <location>
        <begin position="352"/>
        <end position="576"/>
    </location>
</feature>
<dbReference type="GO" id="GO:0005524">
    <property type="term" value="F:ATP binding"/>
    <property type="evidence" value="ECO:0007669"/>
    <property type="project" value="UniProtKB-KW"/>
</dbReference>
<sequence>MRLPVFFEAPATPLRTKHIEVTESTTPRELTLRTMFAAKKYTVPGGLLLIIHQLCGALVPVIMGVAIDRAISTNDSGQLVLWVVVLAVDFALVSFTFRFGSRIGFLGMQSIQHQVRTRITDRILDARGMGGPRRQPGMLLSIATSDARQLAMAVAVVVYPLGEFAAVVFSALILLFISWPLGLAILVAAPLMLWVMDRAGSPLRRRSMQEQQVAGEAAGTAADLVGGFRIVKGLGAEHEAGRRYLAASERALQGTLKANVARAGYLGSMEIVSGLFIAGVAIAAGLMAVGGELTIGQLITVVAVTQFVMGPLQAFAANFGAIWAQALASAERVLTVLQAPYSNEDAADAPALHGFELRFDGVACGAAIDVDRHVPEGDFVAVETDAVTTAAFADVLAGQANPDAGAITVGGVDVRDLHHEARTRTLLVAPHESDLFEGTIGENITAATDVTDDTVTRAVFAAACDDVLATLPDGLATDVGEAGRLLSGGQRQRVSLARALAANPDILVLLDPTTAVDSVTEATVAGRIAAARAGKTTIVFTSSPALLAAASSVWRIDAASGETSTDKDSTLMEPSR</sequence>
<dbReference type="CDD" id="cd07346">
    <property type="entry name" value="ABC_6TM_exporters"/>
    <property type="match status" value="1"/>
</dbReference>
<feature type="transmembrane region" description="Helical" evidence="5">
    <location>
        <begin position="137"/>
        <end position="161"/>
    </location>
</feature>
<evidence type="ECO:0000259" key="6">
    <source>
        <dbReference type="PROSITE" id="PS50893"/>
    </source>
</evidence>
<keyword evidence="2 5" id="KW-0812">Transmembrane</keyword>
<gene>
    <name evidence="8" type="ORF">Q7514_16125</name>
</gene>
<dbReference type="Pfam" id="PF00005">
    <property type="entry name" value="ABC_tran"/>
    <property type="match status" value="1"/>
</dbReference>
<feature type="transmembrane region" description="Helical" evidence="5">
    <location>
        <begin position="167"/>
        <end position="196"/>
    </location>
</feature>
<dbReference type="Proteomes" id="UP001336020">
    <property type="component" value="Unassembled WGS sequence"/>
</dbReference>
<keyword evidence="8" id="KW-0547">Nucleotide-binding</keyword>
<dbReference type="PROSITE" id="PS00211">
    <property type="entry name" value="ABC_TRANSPORTER_1"/>
    <property type="match status" value="1"/>
</dbReference>
<dbReference type="Gene3D" id="3.40.50.300">
    <property type="entry name" value="P-loop containing nucleotide triphosphate hydrolases"/>
    <property type="match status" value="1"/>
</dbReference>
<dbReference type="SUPFAM" id="SSF90123">
    <property type="entry name" value="ABC transporter transmembrane region"/>
    <property type="match status" value="1"/>
</dbReference>
<evidence type="ECO:0000256" key="2">
    <source>
        <dbReference type="ARBA" id="ARBA00022692"/>
    </source>
</evidence>
<feature type="domain" description="ABC transmembrane type-1" evidence="7">
    <location>
        <begin position="45"/>
        <end position="322"/>
    </location>
</feature>
<dbReference type="PANTHER" id="PTHR43394">
    <property type="entry name" value="ATP-DEPENDENT PERMEASE MDL1, MITOCHONDRIAL"/>
    <property type="match status" value="1"/>
</dbReference>
<dbReference type="SUPFAM" id="SSF52540">
    <property type="entry name" value="P-loop containing nucleoside triphosphate hydrolases"/>
    <property type="match status" value="1"/>
</dbReference>
<keyword evidence="9" id="KW-1185">Reference proteome</keyword>
<dbReference type="InterPro" id="IPR036640">
    <property type="entry name" value="ABC1_TM_sf"/>
</dbReference>
<keyword evidence="3 5" id="KW-1133">Transmembrane helix</keyword>
<comment type="caution">
    <text evidence="8">The sequence shown here is derived from an EMBL/GenBank/DDBJ whole genome shotgun (WGS) entry which is preliminary data.</text>
</comment>
<keyword evidence="8" id="KW-0067">ATP-binding</keyword>
<dbReference type="InterPro" id="IPR039421">
    <property type="entry name" value="Type_1_exporter"/>
</dbReference>
<accession>A0ABU7LC03</accession>
<dbReference type="InterPro" id="IPR017871">
    <property type="entry name" value="ABC_transporter-like_CS"/>
</dbReference>
<organism evidence="8 9">
    <name type="scientific">Rhodococcus artemisiae</name>
    <dbReference type="NCBI Taxonomy" id="714159"/>
    <lineage>
        <taxon>Bacteria</taxon>
        <taxon>Bacillati</taxon>
        <taxon>Actinomycetota</taxon>
        <taxon>Actinomycetes</taxon>
        <taxon>Mycobacteriales</taxon>
        <taxon>Nocardiaceae</taxon>
        <taxon>Rhodococcus</taxon>
    </lineage>
</organism>
<dbReference type="EMBL" id="JAUTXY010000007">
    <property type="protein sequence ID" value="MEE2059050.1"/>
    <property type="molecule type" value="Genomic_DNA"/>
</dbReference>
<comment type="subcellular location">
    <subcellularLocation>
        <location evidence="1">Cell membrane</location>
        <topology evidence="1">Multi-pass membrane protein</topology>
    </subcellularLocation>
</comment>
<dbReference type="InterPro" id="IPR003439">
    <property type="entry name" value="ABC_transporter-like_ATP-bd"/>
</dbReference>
<dbReference type="Gene3D" id="1.20.1560.10">
    <property type="entry name" value="ABC transporter type 1, transmembrane domain"/>
    <property type="match status" value="1"/>
</dbReference>
<feature type="transmembrane region" description="Helical" evidence="5">
    <location>
        <begin position="79"/>
        <end position="100"/>
    </location>
</feature>
<evidence type="ECO:0000256" key="1">
    <source>
        <dbReference type="ARBA" id="ARBA00004651"/>
    </source>
</evidence>
<dbReference type="InterPro" id="IPR011527">
    <property type="entry name" value="ABC1_TM_dom"/>
</dbReference>
<keyword evidence="4 5" id="KW-0472">Membrane</keyword>
<evidence type="ECO:0000256" key="3">
    <source>
        <dbReference type="ARBA" id="ARBA00022989"/>
    </source>
</evidence>
<dbReference type="PROSITE" id="PS50893">
    <property type="entry name" value="ABC_TRANSPORTER_2"/>
    <property type="match status" value="1"/>
</dbReference>